<evidence type="ECO:0000256" key="2">
    <source>
        <dbReference type="ARBA" id="ARBA00022630"/>
    </source>
</evidence>
<evidence type="ECO:0000259" key="5">
    <source>
        <dbReference type="Pfam" id="PF07992"/>
    </source>
</evidence>
<dbReference type="Pfam" id="PF07992">
    <property type="entry name" value="Pyr_redox_2"/>
    <property type="match status" value="1"/>
</dbReference>
<name>A0A8H8NSF0_9AGAM</name>
<dbReference type="EMBL" id="CP059660">
    <property type="protein sequence ID" value="QRW17917.1"/>
    <property type="molecule type" value="Genomic_DNA"/>
</dbReference>
<sequence>MYSLKNIVVVGSGGGGGVPLVQTLQKQINPDTHRIVVIERRDYYYAHWPALIRAAVTDEGDLHERALILNSHAFDSTVQTIRSGVKQITDTDVIIESGEAIPYEHLVLAMGSNWTGPLNLPSSKEKAIEHFESFKSELSTADNTLIVGGGSVGIEYAGEIRHYHPEKKVTLIHGGEELMNDTYVTKFRQSVLDAMISTGVEVILEDRIPPQATLIDGFMTSENGRRIPADLVILAAGGRPNTSIVRAFDPSAVTESGTVLVTPELQVNLSSGARNVWAIGDIIEWPEQKMVLKASSGHAPVLAKNIIASIWGSKPSPYGGKTEMIFVTIGPNGGRGLVPLFGGVVVGDWIISTMKSSGLFADRTRTALGC</sequence>
<dbReference type="KEGG" id="rsx:RhiXN_02841"/>
<evidence type="ECO:0000256" key="1">
    <source>
        <dbReference type="ARBA" id="ARBA00006442"/>
    </source>
</evidence>
<gene>
    <name evidence="6" type="ORF">RhiXN_02841</name>
</gene>
<dbReference type="InterPro" id="IPR023753">
    <property type="entry name" value="FAD/NAD-binding_dom"/>
</dbReference>
<feature type="domain" description="FAD/NAD(P)-binding" evidence="5">
    <location>
        <begin position="6"/>
        <end position="288"/>
    </location>
</feature>
<keyword evidence="3" id="KW-0274">FAD</keyword>
<evidence type="ECO:0000313" key="6">
    <source>
        <dbReference type="EMBL" id="QRW17917.1"/>
    </source>
</evidence>
<comment type="similarity">
    <text evidence="1">Belongs to the FAD-dependent oxidoreductase family.</text>
</comment>
<dbReference type="PRINTS" id="PR00368">
    <property type="entry name" value="FADPNR"/>
</dbReference>
<organism evidence="6 7">
    <name type="scientific">Rhizoctonia solani</name>
    <dbReference type="NCBI Taxonomy" id="456999"/>
    <lineage>
        <taxon>Eukaryota</taxon>
        <taxon>Fungi</taxon>
        <taxon>Dikarya</taxon>
        <taxon>Basidiomycota</taxon>
        <taxon>Agaricomycotina</taxon>
        <taxon>Agaricomycetes</taxon>
        <taxon>Cantharellales</taxon>
        <taxon>Ceratobasidiaceae</taxon>
        <taxon>Rhizoctonia</taxon>
    </lineage>
</organism>
<dbReference type="GO" id="GO:0050660">
    <property type="term" value="F:flavin adenine dinucleotide binding"/>
    <property type="evidence" value="ECO:0007669"/>
    <property type="project" value="TreeGrafter"/>
</dbReference>
<protein>
    <submittedName>
        <fullName evidence="6">Pyridine nucleotide-disulfide oxidoreductase</fullName>
    </submittedName>
</protein>
<evidence type="ECO:0000256" key="3">
    <source>
        <dbReference type="ARBA" id="ARBA00022827"/>
    </source>
</evidence>
<reference evidence="6" key="1">
    <citation type="submission" date="2020-05" db="EMBL/GenBank/DDBJ databases">
        <title>Evolutionary and genomic comparisons of hybrid uninucleate and nonhybrid Rhizoctonia fungi.</title>
        <authorList>
            <person name="Li C."/>
            <person name="Chen X."/>
        </authorList>
    </citation>
    <scope>NUCLEOTIDE SEQUENCE</scope>
    <source>
        <strain evidence="6">AG-1 IA</strain>
    </source>
</reference>
<dbReference type="RefSeq" id="XP_043178154.1">
    <property type="nucleotide sequence ID" value="XM_043322658.1"/>
</dbReference>
<dbReference type="SUPFAM" id="SSF51905">
    <property type="entry name" value="FAD/NAD(P)-binding domain"/>
    <property type="match status" value="1"/>
</dbReference>
<proteinExistence type="inferred from homology"/>
<dbReference type="InterPro" id="IPR036188">
    <property type="entry name" value="FAD/NAD-bd_sf"/>
</dbReference>
<dbReference type="Gene3D" id="3.50.50.100">
    <property type="match status" value="1"/>
</dbReference>
<keyword evidence="4" id="KW-0560">Oxidoreductase</keyword>
<dbReference type="PANTHER" id="PTHR43735:SF3">
    <property type="entry name" value="FERROPTOSIS SUPPRESSOR PROTEIN 1"/>
    <property type="match status" value="1"/>
</dbReference>
<dbReference type="GO" id="GO:0004174">
    <property type="term" value="F:electron-transferring-flavoprotein dehydrogenase activity"/>
    <property type="evidence" value="ECO:0007669"/>
    <property type="project" value="TreeGrafter"/>
</dbReference>
<accession>A0A8H8NSF0</accession>
<keyword evidence="2" id="KW-0285">Flavoprotein</keyword>
<evidence type="ECO:0000256" key="4">
    <source>
        <dbReference type="ARBA" id="ARBA00023002"/>
    </source>
</evidence>
<dbReference type="PANTHER" id="PTHR43735">
    <property type="entry name" value="APOPTOSIS-INDUCING FACTOR 1"/>
    <property type="match status" value="1"/>
</dbReference>
<dbReference type="GeneID" id="67025121"/>
<dbReference type="AlphaFoldDB" id="A0A8H8NSF0"/>
<dbReference type="Proteomes" id="UP000650533">
    <property type="component" value="Chromosome 3"/>
</dbReference>
<dbReference type="GO" id="GO:0005737">
    <property type="term" value="C:cytoplasm"/>
    <property type="evidence" value="ECO:0007669"/>
    <property type="project" value="TreeGrafter"/>
</dbReference>
<dbReference type="PRINTS" id="PR00411">
    <property type="entry name" value="PNDRDTASEI"/>
</dbReference>
<evidence type="ECO:0000313" key="7">
    <source>
        <dbReference type="Proteomes" id="UP000650533"/>
    </source>
</evidence>